<sequence>MPGKLKVKIVAGRHLPVMDRASDLTDAFVEVKFGNTTFKTDVYPKSLNPQWNSEWFKFEVDDEELQDEPLQITVLDHDTYSANDAIGKVYIDIDPLLYSEAATVISGWFPIYDTIHGIRGEINVVVKVDLFNDLNRFRQSSCGVKFFCTTSIPKCYRAVIIHGFVEELVVNEDPEYQWIDRIRTPRASNEARQRLISLMSGELQRKIGLKVLEMRGNAVVGYLQCFDLEGESGLVVRAIGTACTLDKLSSTSAFLPTCNSPSKEMKEIPFNEDPNPNTHSSGPSTPLKNQTYSFSPSKSYSRQSSSSDTDLSLTPKTGMGSGSAGKEGGPFKTLLRQQTQSALEQREFPFFTLTAFPPGFLVHVGGVVSARSVKLLDRIHNPDEPETRDAWWAEIRQEIKSHAKALGCHAVVGYSESTSICEEVCILSASGTAAVLNPRFLQDGTVEGCLEQRLIEETSPPGCGFCHIPYDELNMPFPAHLTYCYNCRKQKVPDVLFTTIDLPVEAIVIGKGCLIQARLCRLKKKAQAEANATSISNLLPFMEYEVHTQLMNKLKLRGMNALFGLRIQISVGENMLMGLASATGVYLAALPTPGGIQIAGKTPNDGSYEQHISHMQKKINDTIAKNKELYEINPPELPEEIVGSPIPEPRQRSRLLRSQSESSDEVTELDLSHGKKDAFVLEIDDTDAMEDVHSLLTDAPPPSGIIKNLGVVFILIQMFTAVRVSRLSNINLTNQTLNKNFNDLCENLLKSLYFKLRSMVPCCLCHVNFTVALPEDELVQIAVTAVATTFDKNQALQANKAPTEKAQQRASTDNEEQLQFPLELCSDPLASQPFSPAKEVLEGASSHTGIPATQRATSVDYSSFADRCNSWIELIKLKAQTIRRGSIKTTTSLDKASPLAEGHLRHRSIPSYANSTVSVVKMTPLSFLPGAKITKYLGIINMFFIRETTSLREEGGVSGFLHTFIAEVFAMVRAHVAALGGNAVVSYIMKQCVFMENPNKNQAQCLINVSGDAVIFVRESELETLPVQPSTAVSQPSTSGGDGAT</sequence>
<evidence type="ECO:0000256" key="10">
    <source>
        <dbReference type="ARBA" id="ARBA00022927"/>
    </source>
</evidence>
<comment type="caution">
    <text evidence="18">The sequence shown here is derived from an EMBL/GenBank/DDBJ whole genome shotgun (WGS) entry which is preliminary data.</text>
</comment>
<evidence type="ECO:0000259" key="17">
    <source>
        <dbReference type="PROSITE" id="PS50004"/>
    </source>
</evidence>
<dbReference type="OrthoDB" id="419768at2759"/>
<dbReference type="CDD" id="cd08688">
    <property type="entry name" value="C2_KIAA0528-like"/>
    <property type="match status" value="1"/>
</dbReference>
<evidence type="ECO:0000256" key="14">
    <source>
        <dbReference type="ARBA" id="ARBA00023329"/>
    </source>
</evidence>
<dbReference type="EMBL" id="VZSX01000052">
    <property type="protein sequence ID" value="NXA36747.1"/>
    <property type="molecule type" value="Genomic_DNA"/>
</dbReference>
<dbReference type="PROSITE" id="PS50004">
    <property type="entry name" value="C2"/>
    <property type="match status" value="1"/>
</dbReference>
<dbReference type="InterPro" id="IPR057815">
    <property type="entry name" value="C2CD5_C"/>
</dbReference>
<evidence type="ECO:0000313" key="19">
    <source>
        <dbReference type="Proteomes" id="UP000533954"/>
    </source>
</evidence>
<dbReference type="AlphaFoldDB" id="A0A7K7V5X8"/>
<evidence type="ECO:0000256" key="12">
    <source>
        <dbReference type="ARBA" id="ARBA00023136"/>
    </source>
</evidence>
<dbReference type="GO" id="GO:0005544">
    <property type="term" value="F:calcium-dependent phospholipid binding"/>
    <property type="evidence" value="ECO:0007669"/>
    <property type="project" value="InterPro"/>
</dbReference>
<evidence type="ECO:0000256" key="9">
    <source>
        <dbReference type="ARBA" id="ARBA00022837"/>
    </source>
</evidence>
<keyword evidence="13" id="KW-0966">Cell projection</keyword>
<accession>A0A7K7V5X8</accession>
<name>A0A7K7V5X8_EUDEL</name>
<evidence type="ECO:0000256" key="4">
    <source>
        <dbReference type="ARBA" id="ARBA00004544"/>
    </source>
</evidence>
<keyword evidence="12" id="KW-0472">Membrane</keyword>
<evidence type="ECO:0000256" key="6">
    <source>
        <dbReference type="ARBA" id="ARBA00022475"/>
    </source>
</evidence>
<evidence type="ECO:0000256" key="2">
    <source>
        <dbReference type="ARBA" id="ARBA00004236"/>
    </source>
</evidence>
<feature type="region of interest" description="Disordered" evidence="16">
    <location>
        <begin position="636"/>
        <end position="670"/>
    </location>
</feature>
<evidence type="ECO:0000256" key="16">
    <source>
        <dbReference type="SAM" id="MobiDB-lite"/>
    </source>
</evidence>
<dbReference type="GO" id="GO:0065002">
    <property type="term" value="P:intracellular protein transmembrane transport"/>
    <property type="evidence" value="ECO:0007669"/>
    <property type="project" value="TreeGrafter"/>
</dbReference>
<dbReference type="InterPro" id="IPR037785">
    <property type="entry name" value="C2_C2CD5"/>
</dbReference>
<dbReference type="GO" id="GO:0001726">
    <property type="term" value="C:ruffle"/>
    <property type="evidence" value="ECO:0007669"/>
    <property type="project" value="UniProtKB-SubCell"/>
</dbReference>
<keyword evidence="8" id="KW-0479">Metal-binding</keyword>
<evidence type="ECO:0000256" key="1">
    <source>
        <dbReference type="ARBA" id="ARBA00004156"/>
    </source>
</evidence>
<dbReference type="SUPFAM" id="SSF49562">
    <property type="entry name" value="C2 domain (Calcium/lipid-binding domain, CaLB)"/>
    <property type="match status" value="1"/>
</dbReference>
<dbReference type="GO" id="GO:0031340">
    <property type="term" value="P:positive regulation of vesicle fusion"/>
    <property type="evidence" value="ECO:0007669"/>
    <property type="project" value="UniProtKB-ARBA"/>
</dbReference>
<dbReference type="GO" id="GO:0005509">
    <property type="term" value="F:calcium ion binding"/>
    <property type="evidence" value="ECO:0007669"/>
    <property type="project" value="UniProtKB-ARBA"/>
</dbReference>
<comment type="subcellular location">
    <subcellularLocation>
        <location evidence="2">Cell membrane</location>
    </subcellularLocation>
    <subcellularLocation>
        <location evidence="3">Cell projection</location>
        <location evidence="3">Ruffle</location>
    </subcellularLocation>
    <subcellularLocation>
        <location evidence="4">Cytoplasm</location>
        <location evidence="4">Cell cortex</location>
    </subcellularLocation>
    <subcellularLocation>
        <location evidence="1">Cytoplasmic vesicle membrane</location>
    </subcellularLocation>
</comment>
<protein>
    <recommendedName>
        <fullName evidence="15">C2 domain-containing protein 5</fullName>
    </recommendedName>
</protein>
<dbReference type="InterPro" id="IPR056430">
    <property type="entry name" value="C2CD5_YbjQ-like_dom"/>
</dbReference>
<evidence type="ECO:0000313" key="18">
    <source>
        <dbReference type="EMBL" id="NXA36747.1"/>
    </source>
</evidence>
<reference evidence="18 19" key="1">
    <citation type="submission" date="2019-09" db="EMBL/GenBank/DDBJ databases">
        <title>Bird 10,000 Genomes (B10K) Project - Family phase.</title>
        <authorList>
            <person name="Zhang G."/>
        </authorList>
    </citation>
    <scope>NUCLEOTIDE SEQUENCE [LARGE SCALE GENOMIC DNA]</scope>
    <source>
        <strain evidence="18">B10K-LSUMZ-16893</strain>
    </source>
</reference>
<evidence type="ECO:0000256" key="11">
    <source>
        <dbReference type="ARBA" id="ARBA00023121"/>
    </source>
</evidence>
<feature type="non-terminal residue" evidence="18">
    <location>
        <position position="1045"/>
    </location>
</feature>
<evidence type="ECO:0000256" key="3">
    <source>
        <dbReference type="ARBA" id="ARBA00004466"/>
    </source>
</evidence>
<dbReference type="Pfam" id="PF00168">
    <property type="entry name" value="C2"/>
    <property type="match status" value="1"/>
</dbReference>
<dbReference type="InterPro" id="IPR000008">
    <property type="entry name" value="C2_dom"/>
</dbReference>
<feature type="region of interest" description="Disordered" evidence="16">
    <location>
        <begin position="264"/>
        <end position="330"/>
    </location>
</feature>
<keyword evidence="6" id="KW-1003">Cell membrane</keyword>
<dbReference type="GO" id="GO:0030659">
    <property type="term" value="C:cytoplasmic vesicle membrane"/>
    <property type="evidence" value="ECO:0007669"/>
    <property type="project" value="UniProtKB-SubCell"/>
</dbReference>
<dbReference type="Proteomes" id="UP000533954">
    <property type="component" value="Unassembled WGS sequence"/>
</dbReference>
<keyword evidence="14" id="KW-0968">Cytoplasmic vesicle</keyword>
<dbReference type="GO" id="GO:0090314">
    <property type="term" value="P:positive regulation of protein targeting to membrane"/>
    <property type="evidence" value="ECO:0007669"/>
    <property type="project" value="TreeGrafter"/>
</dbReference>
<dbReference type="GO" id="GO:0005938">
    <property type="term" value="C:cell cortex"/>
    <property type="evidence" value="ECO:0007669"/>
    <property type="project" value="UniProtKB-SubCell"/>
</dbReference>
<feature type="compositionally biased region" description="Polar residues" evidence="16">
    <location>
        <begin position="274"/>
        <end position="289"/>
    </location>
</feature>
<feature type="non-terminal residue" evidence="18">
    <location>
        <position position="1"/>
    </location>
</feature>
<evidence type="ECO:0000256" key="15">
    <source>
        <dbReference type="ARBA" id="ARBA00068078"/>
    </source>
</evidence>
<dbReference type="Pfam" id="PF23025">
    <property type="entry name" value="YbjQ_2"/>
    <property type="match status" value="3"/>
</dbReference>
<dbReference type="GO" id="GO:0005886">
    <property type="term" value="C:plasma membrane"/>
    <property type="evidence" value="ECO:0007669"/>
    <property type="project" value="UniProtKB-SubCell"/>
</dbReference>
<dbReference type="Pfam" id="PF23128">
    <property type="entry name" value="YbjQ_4"/>
    <property type="match status" value="1"/>
</dbReference>
<dbReference type="InterPro" id="IPR056431">
    <property type="entry name" value="C2CD5_YbjQ-rel_dom"/>
</dbReference>
<feature type="compositionally biased region" description="Gly residues" evidence="16">
    <location>
        <begin position="319"/>
        <end position="328"/>
    </location>
</feature>
<evidence type="ECO:0000256" key="7">
    <source>
        <dbReference type="ARBA" id="ARBA00022490"/>
    </source>
</evidence>
<dbReference type="Gene3D" id="2.60.40.150">
    <property type="entry name" value="C2 domain"/>
    <property type="match status" value="1"/>
</dbReference>
<gene>
    <name evidence="18" type="primary">C2cd5</name>
    <name evidence="18" type="ORF">EUDELE_R09299</name>
</gene>
<evidence type="ECO:0000256" key="5">
    <source>
        <dbReference type="ARBA" id="ARBA00022448"/>
    </source>
</evidence>
<dbReference type="Pfam" id="PF23028">
    <property type="entry name" value="YbjQ_3"/>
    <property type="match status" value="1"/>
</dbReference>
<dbReference type="FunFam" id="2.60.40.150:FF:000020">
    <property type="entry name" value="C2 calcium dependent domain containing 5"/>
    <property type="match status" value="1"/>
</dbReference>
<dbReference type="GO" id="GO:0010828">
    <property type="term" value="P:positive regulation of D-glucose transmembrane transport"/>
    <property type="evidence" value="ECO:0007669"/>
    <property type="project" value="TreeGrafter"/>
</dbReference>
<dbReference type="InterPro" id="IPR038983">
    <property type="entry name" value="C2CD5"/>
</dbReference>
<proteinExistence type="predicted"/>
<keyword evidence="9" id="KW-0106">Calcium</keyword>
<dbReference type="PANTHER" id="PTHR37412:SF2">
    <property type="entry name" value="C2 DOMAIN-CONTAINING PROTEIN 5"/>
    <property type="match status" value="1"/>
</dbReference>
<keyword evidence="19" id="KW-1185">Reference proteome</keyword>
<dbReference type="GO" id="GO:0072659">
    <property type="term" value="P:protein localization to plasma membrane"/>
    <property type="evidence" value="ECO:0007669"/>
    <property type="project" value="TreeGrafter"/>
</dbReference>
<organism evidence="18 19">
    <name type="scientific">Eudromia elegans</name>
    <name type="common">Elegant crested-tinamou</name>
    <dbReference type="NCBI Taxonomy" id="8805"/>
    <lineage>
        <taxon>Eukaryota</taxon>
        <taxon>Metazoa</taxon>
        <taxon>Chordata</taxon>
        <taxon>Craniata</taxon>
        <taxon>Vertebrata</taxon>
        <taxon>Euteleostomi</taxon>
        <taxon>Archelosauria</taxon>
        <taxon>Archosauria</taxon>
        <taxon>Dinosauria</taxon>
        <taxon>Saurischia</taxon>
        <taxon>Theropoda</taxon>
        <taxon>Coelurosauria</taxon>
        <taxon>Aves</taxon>
        <taxon>Palaeognathae</taxon>
        <taxon>Tinamiformes</taxon>
        <taxon>Tinamidae</taxon>
        <taxon>Eudromia</taxon>
    </lineage>
</organism>
<evidence type="ECO:0000256" key="13">
    <source>
        <dbReference type="ARBA" id="ARBA00023273"/>
    </source>
</evidence>
<feature type="compositionally biased region" description="Low complexity" evidence="16">
    <location>
        <begin position="290"/>
        <end position="318"/>
    </location>
</feature>
<keyword evidence="10" id="KW-0653">Protein transport</keyword>
<keyword evidence="11" id="KW-0446">Lipid-binding</keyword>
<keyword evidence="5" id="KW-0813">Transport</keyword>
<evidence type="ECO:0000256" key="8">
    <source>
        <dbReference type="ARBA" id="ARBA00022723"/>
    </source>
</evidence>
<dbReference type="InterPro" id="IPR035892">
    <property type="entry name" value="C2_domain_sf"/>
</dbReference>
<dbReference type="PANTHER" id="PTHR37412">
    <property type="entry name" value="C2 DOMAIN-CONTAINING PROTEIN 5"/>
    <property type="match status" value="1"/>
</dbReference>
<dbReference type="SMART" id="SM00239">
    <property type="entry name" value="C2"/>
    <property type="match status" value="1"/>
</dbReference>
<feature type="domain" description="C2" evidence="17">
    <location>
        <begin position="1"/>
        <end position="109"/>
    </location>
</feature>
<keyword evidence="7" id="KW-0963">Cytoplasm</keyword>
<dbReference type="GO" id="GO:0008286">
    <property type="term" value="P:insulin receptor signaling pathway"/>
    <property type="evidence" value="ECO:0007669"/>
    <property type="project" value="UniProtKB-ARBA"/>
</dbReference>